<accession>A0A6J6K578</accession>
<dbReference type="EMBL" id="CAFAAH010000007">
    <property type="protein sequence ID" value="CAB4786984.1"/>
    <property type="molecule type" value="Genomic_DNA"/>
</dbReference>
<dbReference type="Gene3D" id="3.30.1360.120">
    <property type="entry name" value="Probable tRNA modification gtpase trme, domain 1"/>
    <property type="match status" value="1"/>
</dbReference>
<organism evidence="9">
    <name type="scientific">freshwater metagenome</name>
    <dbReference type="NCBI Taxonomy" id="449393"/>
    <lineage>
        <taxon>unclassified sequences</taxon>
        <taxon>metagenomes</taxon>
        <taxon>ecological metagenomes</taxon>
    </lineage>
</organism>
<proteinExistence type="inferred from homology"/>
<evidence type="ECO:0000313" key="10">
    <source>
        <dbReference type="EMBL" id="CAB4769077.1"/>
    </source>
</evidence>
<dbReference type="NCBIfam" id="TIGR00528">
    <property type="entry name" value="gcvT"/>
    <property type="match status" value="1"/>
</dbReference>
<dbReference type="EMBL" id="CAEZWM010000001">
    <property type="protein sequence ID" value="CAB4644038.1"/>
    <property type="molecule type" value="Genomic_DNA"/>
</dbReference>
<dbReference type="PIRSF" id="PIRSF006487">
    <property type="entry name" value="GcvT"/>
    <property type="match status" value="1"/>
</dbReference>
<evidence type="ECO:0000256" key="5">
    <source>
        <dbReference type="ARBA" id="ARBA00031395"/>
    </source>
</evidence>
<reference evidence="9" key="1">
    <citation type="submission" date="2020-05" db="EMBL/GenBank/DDBJ databases">
        <authorList>
            <person name="Chiriac C."/>
            <person name="Salcher M."/>
            <person name="Ghai R."/>
            <person name="Kavagutti S V."/>
        </authorList>
    </citation>
    <scope>NUCLEOTIDE SEQUENCE</scope>
</reference>
<name>A0A6J6K578_9ZZZZ</name>
<dbReference type="EC" id="2.1.2.10" evidence="2"/>
<dbReference type="GO" id="GO:0006546">
    <property type="term" value="P:glycine catabolic process"/>
    <property type="evidence" value="ECO:0007669"/>
    <property type="project" value="InterPro"/>
</dbReference>
<dbReference type="NCBIfam" id="NF001567">
    <property type="entry name" value="PRK00389.1"/>
    <property type="match status" value="1"/>
</dbReference>
<dbReference type="SUPFAM" id="SSF103025">
    <property type="entry name" value="Folate-binding domain"/>
    <property type="match status" value="1"/>
</dbReference>
<keyword evidence="4" id="KW-0808">Transferase</keyword>
<dbReference type="InterPro" id="IPR006223">
    <property type="entry name" value="GcvT"/>
</dbReference>
<evidence type="ECO:0000259" key="7">
    <source>
        <dbReference type="Pfam" id="PF01571"/>
    </source>
</evidence>
<evidence type="ECO:0000313" key="11">
    <source>
        <dbReference type="EMBL" id="CAB4786984.1"/>
    </source>
</evidence>
<dbReference type="AlphaFoldDB" id="A0A6J6K578"/>
<dbReference type="GO" id="GO:0004047">
    <property type="term" value="F:aminomethyltransferase activity"/>
    <property type="evidence" value="ECO:0007669"/>
    <property type="project" value="UniProtKB-EC"/>
</dbReference>
<dbReference type="EMBL" id="CAFBOR010000014">
    <property type="protein sequence ID" value="CAB4978042.1"/>
    <property type="molecule type" value="Genomic_DNA"/>
</dbReference>
<dbReference type="InterPro" id="IPR006222">
    <property type="entry name" value="GCVT_N"/>
</dbReference>
<evidence type="ECO:0000313" key="14">
    <source>
        <dbReference type="EMBL" id="CAB4999372.1"/>
    </source>
</evidence>
<dbReference type="EMBL" id="CAEZZU010000010">
    <property type="protein sequence ID" value="CAB4769077.1"/>
    <property type="molecule type" value="Genomic_DNA"/>
</dbReference>
<comment type="catalytic activity">
    <reaction evidence="6">
        <text>N(6)-[(R)-S(8)-aminomethyldihydrolipoyl]-L-lysyl-[protein] + (6S)-5,6,7,8-tetrahydrofolate = N(6)-[(R)-dihydrolipoyl]-L-lysyl-[protein] + (6R)-5,10-methylene-5,6,7,8-tetrahydrofolate + NH4(+)</text>
        <dbReference type="Rhea" id="RHEA:16945"/>
        <dbReference type="Rhea" id="RHEA-COMP:10475"/>
        <dbReference type="Rhea" id="RHEA-COMP:10492"/>
        <dbReference type="ChEBI" id="CHEBI:15636"/>
        <dbReference type="ChEBI" id="CHEBI:28938"/>
        <dbReference type="ChEBI" id="CHEBI:57453"/>
        <dbReference type="ChEBI" id="CHEBI:83100"/>
        <dbReference type="ChEBI" id="CHEBI:83143"/>
        <dbReference type="EC" id="2.1.2.10"/>
    </reaction>
</comment>
<gene>
    <name evidence="9" type="ORF">UFOPK2242_00009</name>
    <name evidence="10" type="ORF">UFOPK2925_00168</name>
    <name evidence="11" type="ORF">UFOPK2996_00145</name>
    <name evidence="12" type="ORF">UFOPK3317_01014</name>
    <name evidence="13" type="ORF">UFOPK3974_00193</name>
    <name evidence="14" type="ORF">UFOPK4071_00026</name>
</gene>
<dbReference type="PANTHER" id="PTHR43757:SF2">
    <property type="entry name" value="AMINOMETHYLTRANSFERASE, MITOCHONDRIAL"/>
    <property type="match status" value="1"/>
</dbReference>
<dbReference type="GO" id="GO:0005829">
    <property type="term" value="C:cytosol"/>
    <property type="evidence" value="ECO:0007669"/>
    <property type="project" value="TreeGrafter"/>
</dbReference>
<sequence length="364" mass="38785">MTAILRTSPLDVVHRSLGARMAEFGGWEMPIQYSGVIEEHRACRESAVVFDVSHLGSVRVSGPGAFPALQWAFTNDLNRIEPGRAQYTHLLDERDAHVVDDIIVWWLEAETFTVMPNASNTAPLVAAIEAAVNSVGGGEAEVADVTDSRVVLAVQGPEARKRLATFWPEAASVGHFHVIPVTWLGESGWASGTGYTGEDGVELEVPASVALELWQAIVASGVTPAGLGARDTLRLEAGLPLHGHELGEGITSLQAGLAWVVRFDKPGGFRGAGALRVEQEEGPRRVLRGISVEGRQPPRGGNTVFFAGDDVGEVSSGNFSPMLGHGIALAFLKPSVELGAEVTIEARGRELRGTVVRPPFVKRS</sequence>
<dbReference type="GO" id="GO:0008483">
    <property type="term" value="F:transaminase activity"/>
    <property type="evidence" value="ECO:0007669"/>
    <property type="project" value="UniProtKB-KW"/>
</dbReference>
<feature type="domain" description="Aminomethyltransferase C-terminal" evidence="8">
    <location>
        <begin position="285"/>
        <end position="362"/>
    </location>
</feature>
<dbReference type="GO" id="GO:0005960">
    <property type="term" value="C:glycine cleavage complex"/>
    <property type="evidence" value="ECO:0007669"/>
    <property type="project" value="InterPro"/>
</dbReference>
<evidence type="ECO:0000256" key="1">
    <source>
        <dbReference type="ARBA" id="ARBA00008609"/>
    </source>
</evidence>
<evidence type="ECO:0000256" key="4">
    <source>
        <dbReference type="ARBA" id="ARBA00022679"/>
    </source>
</evidence>
<evidence type="ECO:0000256" key="6">
    <source>
        <dbReference type="ARBA" id="ARBA00047665"/>
    </source>
</evidence>
<keyword evidence="3" id="KW-0032">Aminotransferase</keyword>
<evidence type="ECO:0000313" key="13">
    <source>
        <dbReference type="EMBL" id="CAB4978042.1"/>
    </source>
</evidence>
<dbReference type="PANTHER" id="PTHR43757">
    <property type="entry name" value="AMINOMETHYLTRANSFERASE"/>
    <property type="match status" value="1"/>
</dbReference>
<evidence type="ECO:0000313" key="12">
    <source>
        <dbReference type="EMBL" id="CAB4873408.1"/>
    </source>
</evidence>
<dbReference type="InterPro" id="IPR029043">
    <property type="entry name" value="GcvT/YgfZ_C"/>
</dbReference>
<dbReference type="InterPro" id="IPR028896">
    <property type="entry name" value="GcvT/YgfZ/DmdA"/>
</dbReference>
<dbReference type="EMBL" id="CAFBLK010000177">
    <property type="protein sequence ID" value="CAB4873408.1"/>
    <property type="molecule type" value="Genomic_DNA"/>
</dbReference>
<evidence type="ECO:0000256" key="3">
    <source>
        <dbReference type="ARBA" id="ARBA00022576"/>
    </source>
</evidence>
<dbReference type="EMBL" id="CAFBPF010000001">
    <property type="protein sequence ID" value="CAB4999372.1"/>
    <property type="molecule type" value="Genomic_DNA"/>
</dbReference>
<comment type="similarity">
    <text evidence="1">Belongs to the GcvT family.</text>
</comment>
<evidence type="ECO:0000313" key="9">
    <source>
        <dbReference type="EMBL" id="CAB4644038.1"/>
    </source>
</evidence>
<evidence type="ECO:0000256" key="2">
    <source>
        <dbReference type="ARBA" id="ARBA00012616"/>
    </source>
</evidence>
<evidence type="ECO:0000259" key="8">
    <source>
        <dbReference type="Pfam" id="PF08669"/>
    </source>
</evidence>
<dbReference type="InterPro" id="IPR013977">
    <property type="entry name" value="GcvT_C"/>
</dbReference>
<dbReference type="SUPFAM" id="SSF101790">
    <property type="entry name" value="Aminomethyltransferase beta-barrel domain"/>
    <property type="match status" value="1"/>
</dbReference>
<feature type="domain" description="GCVT N-terminal" evidence="7">
    <location>
        <begin position="13"/>
        <end position="265"/>
    </location>
</feature>
<dbReference type="InterPro" id="IPR027266">
    <property type="entry name" value="TrmE/GcvT-like"/>
</dbReference>
<protein>
    <recommendedName>
        <fullName evidence="2">aminomethyltransferase</fullName>
        <ecNumber evidence="2">2.1.2.10</ecNumber>
    </recommendedName>
    <alternativeName>
        <fullName evidence="5">Glycine cleavage system T protein</fullName>
    </alternativeName>
</protein>
<dbReference type="Pfam" id="PF01571">
    <property type="entry name" value="GCV_T"/>
    <property type="match status" value="1"/>
</dbReference>
<dbReference type="Pfam" id="PF08669">
    <property type="entry name" value="GCV_T_C"/>
    <property type="match status" value="1"/>
</dbReference>